<keyword evidence="5" id="KW-0333">Golgi apparatus</keyword>
<gene>
    <name evidence="7" type="primary">VvCHDh000228</name>
    <name evidence="8" type="synonym">At5g11120_0</name>
    <name evidence="7" type="synonym">At5g11120_3</name>
    <name evidence="8" type="synonym">VvCHDp000189</name>
    <name evidence="8" type="ORF">CK203_005171</name>
    <name evidence="7" type="ORF">CK203_090563</name>
</gene>
<proteinExistence type="inferred from homology"/>
<dbReference type="AlphaFoldDB" id="A0A438F2A8"/>
<dbReference type="PANTHER" id="PTHR11062">
    <property type="entry name" value="EXOSTOSIN HEPARAN SULFATE GLYCOSYLTRANSFERASE -RELATED"/>
    <property type="match status" value="1"/>
</dbReference>
<evidence type="ECO:0000256" key="5">
    <source>
        <dbReference type="ARBA" id="ARBA00023034"/>
    </source>
</evidence>
<evidence type="ECO:0000259" key="6">
    <source>
        <dbReference type="Pfam" id="PF03016"/>
    </source>
</evidence>
<name>A0A438F2A8_VITVI</name>
<comment type="similarity">
    <text evidence="2">Belongs to the glycosyltransferase 47 family.</text>
</comment>
<dbReference type="PANTHER" id="PTHR11062:SF365">
    <property type="entry name" value="EXOSTOSIN GT47 DOMAIN-CONTAINING PROTEIN"/>
    <property type="match status" value="1"/>
</dbReference>
<dbReference type="Proteomes" id="UP000288805">
    <property type="component" value="Unassembled WGS sequence"/>
</dbReference>
<dbReference type="GO" id="GO:0000139">
    <property type="term" value="C:Golgi membrane"/>
    <property type="evidence" value="ECO:0007669"/>
    <property type="project" value="UniProtKB-SubCell"/>
</dbReference>
<sequence>MEKRFRVWTYQEGEKPLFHSGPMNLIYGIEGQFMDELESKNCPFSARHPDEAMLFYIPISVVNIIRYVYQPYTNSASYSRVRLQGLVADYIDVISRKYPFWNRSSGADHFMVSCHDWAPEISAANPKFFRHFIRVLCNANTSEGFKPVRDVSLPEILVPYRMLGPPYLGQPPTNRSILAFFAGGAHGKVRSILFHYWKEKDEDIQVHEYLPTTLNYTELMGRSKFCLCPSGFEVASPRVVESIYAGCVPVIISDNYSLPFSDVLDWSQFSVHIPIARIPETKTILQAIPIEEYLTKQKTVMQVQRHFTLNRPAKRFDVLHMVLHSIWLRRINIQLPL</sequence>
<evidence type="ECO:0000313" key="7">
    <source>
        <dbReference type="EMBL" id="RVW54158.1"/>
    </source>
</evidence>
<dbReference type="Pfam" id="PF03016">
    <property type="entry name" value="Exostosin_GT47"/>
    <property type="match status" value="1"/>
</dbReference>
<evidence type="ECO:0000256" key="3">
    <source>
        <dbReference type="ARBA" id="ARBA00022676"/>
    </source>
</evidence>
<keyword evidence="7" id="KW-0808">Transferase</keyword>
<dbReference type="EMBL" id="QGNW01001132">
    <property type="protein sequence ID" value="RVW54158.1"/>
    <property type="molecule type" value="Genomic_DNA"/>
</dbReference>
<evidence type="ECO:0000313" key="9">
    <source>
        <dbReference type="Proteomes" id="UP000288805"/>
    </source>
</evidence>
<reference evidence="7 9" key="1">
    <citation type="journal article" date="2018" name="PLoS Genet.">
        <title>Population sequencing reveals clonal diversity and ancestral inbreeding in the grapevine cultivar Chardonnay.</title>
        <authorList>
            <person name="Roach M.J."/>
            <person name="Johnson D.L."/>
            <person name="Bohlmann J."/>
            <person name="van Vuuren H.J."/>
            <person name="Jones S.J."/>
            <person name="Pretorius I.S."/>
            <person name="Schmidt S.A."/>
            <person name="Borneman A.R."/>
        </authorList>
    </citation>
    <scope>NUCLEOTIDE SEQUENCE [LARGE SCALE GENOMIC DNA]</scope>
    <source>
        <strain evidence="9">cv. Chardonnay</strain>
        <strain evidence="7">I10V1</strain>
        <tissue evidence="7">Leaf</tissue>
    </source>
</reference>
<dbReference type="GO" id="GO:0016757">
    <property type="term" value="F:glycosyltransferase activity"/>
    <property type="evidence" value="ECO:0007669"/>
    <property type="project" value="UniProtKB-KW"/>
</dbReference>
<feature type="domain" description="Exostosin GT47" evidence="6">
    <location>
        <begin position="2"/>
        <end position="288"/>
    </location>
</feature>
<keyword evidence="3" id="KW-0328">Glycosyltransferase</keyword>
<accession>A0A438F2A8</accession>
<dbReference type="EMBL" id="QGNW01000008">
    <property type="protein sequence ID" value="RVX19700.1"/>
    <property type="molecule type" value="Genomic_DNA"/>
</dbReference>
<comment type="subcellular location">
    <subcellularLocation>
        <location evidence="1">Golgi apparatus membrane</location>
        <topology evidence="1">Single-pass type II membrane protein</topology>
    </subcellularLocation>
</comment>
<keyword evidence="4" id="KW-0735">Signal-anchor</keyword>
<evidence type="ECO:0000256" key="1">
    <source>
        <dbReference type="ARBA" id="ARBA00004323"/>
    </source>
</evidence>
<evidence type="ECO:0000256" key="4">
    <source>
        <dbReference type="ARBA" id="ARBA00022968"/>
    </source>
</evidence>
<protein>
    <submittedName>
        <fullName evidence="7">Putative glycosyltransferase</fullName>
    </submittedName>
</protein>
<comment type="caution">
    <text evidence="7">The sequence shown here is derived from an EMBL/GenBank/DDBJ whole genome shotgun (WGS) entry which is preliminary data.</text>
</comment>
<keyword evidence="4" id="KW-0812">Transmembrane</keyword>
<dbReference type="InterPro" id="IPR040911">
    <property type="entry name" value="Exostosin_GT47"/>
</dbReference>
<organism evidence="7 9">
    <name type="scientific">Vitis vinifera</name>
    <name type="common">Grape</name>
    <dbReference type="NCBI Taxonomy" id="29760"/>
    <lineage>
        <taxon>Eukaryota</taxon>
        <taxon>Viridiplantae</taxon>
        <taxon>Streptophyta</taxon>
        <taxon>Embryophyta</taxon>
        <taxon>Tracheophyta</taxon>
        <taxon>Spermatophyta</taxon>
        <taxon>Magnoliopsida</taxon>
        <taxon>eudicotyledons</taxon>
        <taxon>Gunneridae</taxon>
        <taxon>Pentapetalae</taxon>
        <taxon>rosids</taxon>
        <taxon>Vitales</taxon>
        <taxon>Vitaceae</taxon>
        <taxon>Viteae</taxon>
        <taxon>Vitis</taxon>
    </lineage>
</organism>
<evidence type="ECO:0000313" key="8">
    <source>
        <dbReference type="EMBL" id="RVX19700.1"/>
    </source>
</evidence>
<dbReference type="InterPro" id="IPR004263">
    <property type="entry name" value="Exostosin"/>
</dbReference>
<evidence type="ECO:0000256" key="2">
    <source>
        <dbReference type="ARBA" id="ARBA00010271"/>
    </source>
</evidence>